<organism evidence="1">
    <name type="scientific">viral metagenome</name>
    <dbReference type="NCBI Taxonomy" id="1070528"/>
    <lineage>
        <taxon>unclassified sequences</taxon>
        <taxon>metagenomes</taxon>
        <taxon>organismal metagenomes</taxon>
    </lineage>
</organism>
<dbReference type="AlphaFoldDB" id="A0A6C0CA10"/>
<reference evidence="1" key="1">
    <citation type="journal article" date="2020" name="Nature">
        <title>Giant virus diversity and host interactions through global metagenomics.</title>
        <authorList>
            <person name="Schulz F."/>
            <person name="Roux S."/>
            <person name="Paez-Espino D."/>
            <person name="Jungbluth S."/>
            <person name="Walsh D.A."/>
            <person name="Denef V.J."/>
            <person name="McMahon K.D."/>
            <person name="Konstantinidis K.T."/>
            <person name="Eloe-Fadrosh E.A."/>
            <person name="Kyrpides N.C."/>
            <person name="Woyke T."/>
        </authorList>
    </citation>
    <scope>NUCLEOTIDE SEQUENCE</scope>
    <source>
        <strain evidence="1">GVMAG-M-3300020192-26</strain>
    </source>
</reference>
<dbReference type="EMBL" id="MN739356">
    <property type="protein sequence ID" value="QHT00545.1"/>
    <property type="molecule type" value="Genomic_DNA"/>
</dbReference>
<sequence length="257" mass="29901">MSLHEDIFLAISQHLSNKQNIMLTGTSTKMNQLKHKIIYKEKVRIKKITHLSYFDNFENINICGFGYFEHLPKKIKHIYCDDRLPKSDNLKFMTTLTFKGDDFSMIKNNIPSSVTKLIISPSYGVKYLRNIDIPHSVTYLKFSGYWTGKPICHIPATVTHLIFNPWFNRSIELLIPSSVTHLAFGDCFDQPIKNNIPSSVTHLTFGRNFDQYIRDSIPSSVISLTLCPYDEHKKWKPTWYYLKDVPKTIPYVTLKNC</sequence>
<dbReference type="InterPro" id="IPR051251">
    <property type="entry name" value="STK_FNIP-Repeat"/>
</dbReference>
<accession>A0A6C0CA10</accession>
<dbReference type="InterPro" id="IPR008615">
    <property type="entry name" value="FNIP"/>
</dbReference>
<protein>
    <recommendedName>
        <fullName evidence="2">F-box domain-containing protein</fullName>
    </recommendedName>
</protein>
<dbReference type="PANTHER" id="PTHR32134">
    <property type="entry name" value="FNIP REPEAT-CONTAINING PROTEIN"/>
    <property type="match status" value="1"/>
</dbReference>
<dbReference type="Pfam" id="PF05725">
    <property type="entry name" value="FNIP"/>
    <property type="match status" value="3"/>
</dbReference>
<name>A0A6C0CA10_9ZZZZ</name>
<evidence type="ECO:0000313" key="1">
    <source>
        <dbReference type="EMBL" id="QHT00545.1"/>
    </source>
</evidence>
<proteinExistence type="predicted"/>
<evidence type="ECO:0008006" key="2">
    <source>
        <dbReference type="Google" id="ProtNLM"/>
    </source>
</evidence>
<dbReference type="PANTHER" id="PTHR32134:SF92">
    <property type="entry name" value="FNIP REPEAT-CONTAINING PROTEIN"/>
    <property type="match status" value="1"/>
</dbReference>
<dbReference type="SUPFAM" id="SSF52058">
    <property type="entry name" value="L domain-like"/>
    <property type="match status" value="1"/>
</dbReference>